<dbReference type="AlphaFoldDB" id="A7EGK6"/>
<reference evidence="3" key="1">
    <citation type="journal article" date="2011" name="PLoS Genet.">
        <title>Genomic analysis of the necrotrophic fungal pathogens Sclerotinia sclerotiorum and Botrytis cinerea.</title>
        <authorList>
            <person name="Amselem J."/>
            <person name="Cuomo C.A."/>
            <person name="van Kan J.A."/>
            <person name="Viaud M."/>
            <person name="Benito E.P."/>
            <person name="Couloux A."/>
            <person name="Coutinho P.M."/>
            <person name="de Vries R.P."/>
            <person name="Dyer P.S."/>
            <person name="Fillinger S."/>
            <person name="Fournier E."/>
            <person name="Gout L."/>
            <person name="Hahn M."/>
            <person name="Kohn L."/>
            <person name="Lapalu N."/>
            <person name="Plummer K.M."/>
            <person name="Pradier J.M."/>
            <person name="Quevillon E."/>
            <person name="Sharon A."/>
            <person name="Simon A."/>
            <person name="ten Have A."/>
            <person name="Tudzynski B."/>
            <person name="Tudzynski P."/>
            <person name="Wincker P."/>
            <person name="Andrew M."/>
            <person name="Anthouard V."/>
            <person name="Beever R.E."/>
            <person name="Beffa R."/>
            <person name="Benoit I."/>
            <person name="Bouzid O."/>
            <person name="Brault B."/>
            <person name="Chen Z."/>
            <person name="Choquer M."/>
            <person name="Collemare J."/>
            <person name="Cotton P."/>
            <person name="Danchin E.G."/>
            <person name="Da Silva C."/>
            <person name="Gautier A."/>
            <person name="Giraud C."/>
            <person name="Giraud T."/>
            <person name="Gonzalez C."/>
            <person name="Grossetete S."/>
            <person name="Guldener U."/>
            <person name="Henrissat B."/>
            <person name="Howlett B.J."/>
            <person name="Kodira C."/>
            <person name="Kretschmer M."/>
            <person name="Lappartient A."/>
            <person name="Leroch M."/>
            <person name="Levis C."/>
            <person name="Mauceli E."/>
            <person name="Neuveglise C."/>
            <person name="Oeser B."/>
            <person name="Pearson M."/>
            <person name="Poulain J."/>
            <person name="Poussereau N."/>
            <person name="Quesneville H."/>
            <person name="Rascle C."/>
            <person name="Schumacher J."/>
            <person name="Segurens B."/>
            <person name="Sexton A."/>
            <person name="Silva E."/>
            <person name="Sirven C."/>
            <person name="Soanes D.M."/>
            <person name="Talbot N.J."/>
            <person name="Templeton M."/>
            <person name="Yandava C."/>
            <person name="Yarden O."/>
            <person name="Zeng Q."/>
            <person name="Rollins J.A."/>
            <person name="Lebrun M.H."/>
            <person name="Dickman M."/>
        </authorList>
    </citation>
    <scope>NUCLEOTIDE SEQUENCE [LARGE SCALE GENOMIC DNA]</scope>
    <source>
        <strain evidence="3">ATCC 18683 / 1980 / Ss-1</strain>
    </source>
</reference>
<proteinExistence type="predicted"/>
<dbReference type="EMBL" id="CH476625">
    <property type="protein sequence ID" value="EDO01972.1"/>
    <property type="molecule type" value="Genomic_DNA"/>
</dbReference>
<feature type="compositionally biased region" description="Polar residues" evidence="1">
    <location>
        <begin position="10"/>
        <end position="21"/>
    </location>
</feature>
<dbReference type="HOGENOM" id="CLU_683321_0_0_1"/>
<name>A7EGK6_SCLS1</name>
<protein>
    <submittedName>
        <fullName evidence="2">Uncharacterized protein</fullName>
    </submittedName>
</protein>
<sequence>MGFKTGRRGSMSTLETSQPVGSKTSSAPFASSSSSSSPESDTSISPLSSAFVKSLKDRVAPPTLVDFSEEVVLQKFVKMTPTMKIMGKGKGLEVTTFTRYEAFPRLVDTSIPSKDFELGTFISFEDPLFALTHQLDLTHTNETPEIKLMRSASSGSHTTQGKRPKLKAYKPFKTLGYKGGHKFKQIEKENDDIFEDAPVEPQSCAEVYTEFNTAPTSPARRLSVSDKHDMDGSYDDKPEFSSGTTIQDFGALPDHLRGPCFEVSPRTSVLDGPTAIPNIDNILSMNRADTSVESSLMRPLEAVPEALTSPEVVGNCMEQSDGPAPAPAIVPDVGVDSPVEKLPVDPIAKEKEAKRTHKTIKKVRSGIRKGRYRCLRTPVLVVILGKELSKPTKIAIENIASGLPSGLGEVKPLSK</sequence>
<keyword evidence="3" id="KW-1185">Reference proteome</keyword>
<gene>
    <name evidence="2" type="ORF">SS1G_04447</name>
</gene>
<evidence type="ECO:0000256" key="1">
    <source>
        <dbReference type="SAM" id="MobiDB-lite"/>
    </source>
</evidence>
<feature type="compositionally biased region" description="Low complexity" evidence="1">
    <location>
        <begin position="22"/>
        <end position="45"/>
    </location>
</feature>
<organism evidence="2 3">
    <name type="scientific">Sclerotinia sclerotiorum (strain ATCC 18683 / 1980 / Ss-1)</name>
    <name type="common">White mold</name>
    <name type="synonym">Whetzelinia sclerotiorum</name>
    <dbReference type="NCBI Taxonomy" id="665079"/>
    <lineage>
        <taxon>Eukaryota</taxon>
        <taxon>Fungi</taxon>
        <taxon>Dikarya</taxon>
        <taxon>Ascomycota</taxon>
        <taxon>Pezizomycotina</taxon>
        <taxon>Leotiomycetes</taxon>
        <taxon>Helotiales</taxon>
        <taxon>Sclerotiniaceae</taxon>
        <taxon>Sclerotinia</taxon>
    </lineage>
</organism>
<dbReference type="InParanoid" id="A7EGK6"/>
<feature type="compositionally biased region" description="Basic and acidic residues" evidence="1">
    <location>
        <begin position="223"/>
        <end position="239"/>
    </location>
</feature>
<dbReference type="Proteomes" id="UP000001312">
    <property type="component" value="Unassembled WGS sequence"/>
</dbReference>
<feature type="region of interest" description="Disordered" evidence="1">
    <location>
        <begin position="217"/>
        <end position="244"/>
    </location>
</feature>
<dbReference type="RefSeq" id="XP_001594640.1">
    <property type="nucleotide sequence ID" value="XM_001594590.1"/>
</dbReference>
<accession>A7EGK6</accession>
<feature type="region of interest" description="Disordered" evidence="1">
    <location>
        <begin position="1"/>
        <end position="45"/>
    </location>
</feature>
<dbReference type="GeneID" id="5490812"/>
<evidence type="ECO:0000313" key="2">
    <source>
        <dbReference type="EMBL" id="EDO01972.1"/>
    </source>
</evidence>
<dbReference type="KEGG" id="ssl:SS1G_04447"/>
<evidence type="ECO:0000313" key="3">
    <source>
        <dbReference type="Proteomes" id="UP000001312"/>
    </source>
</evidence>
<dbReference type="OMA" id="DHLRGPC"/>